<comment type="subunit">
    <text evidence="4">Homodimer.</text>
</comment>
<gene>
    <name evidence="14" type="ORF">SAMN04488137_3925</name>
</gene>
<evidence type="ECO:0000256" key="9">
    <source>
        <dbReference type="ARBA" id="ARBA00038962"/>
    </source>
</evidence>
<dbReference type="InterPro" id="IPR036291">
    <property type="entry name" value="NAD(P)-bd_dom_sf"/>
</dbReference>
<reference evidence="15" key="1">
    <citation type="submission" date="2016-10" db="EMBL/GenBank/DDBJ databases">
        <authorList>
            <person name="Varghese N."/>
            <person name="Submissions S."/>
        </authorList>
    </citation>
    <scope>NUCLEOTIDE SEQUENCE [LARGE SCALE GENOMIC DNA]</scope>
    <source>
        <strain evidence="15">CGMCC 1.6854</strain>
    </source>
</reference>
<keyword evidence="6" id="KW-0597">Phosphoprotein</keyword>
<evidence type="ECO:0000256" key="4">
    <source>
        <dbReference type="ARBA" id="ARBA00011738"/>
    </source>
</evidence>
<dbReference type="InterPro" id="IPR006180">
    <property type="entry name" value="3-OHacyl-CoA_DH_CS"/>
</dbReference>
<evidence type="ECO:0000256" key="3">
    <source>
        <dbReference type="ARBA" id="ARBA00009463"/>
    </source>
</evidence>
<evidence type="ECO:0000313" key="14">
    <source>
        <dbReference type="EMBL" id="SDN28570.1"/>
    </source>
</evidence>
<dbReference type="EC" id="1.1.1.45" evidence="9"/>
<dbReference type="GO" id="GO:0070403">
    <property type="term" value="F:NAD+ binding"/>
    <property type="evidence" value="ECO:0007669"/>
    <property type="project" value="InterPro"/>
</dbReference>
<sequence>MNFAYVFKNEIIQKVGDYVENLTVLGCGTMGHSIALNAAWAGMDVTLQGIDEQNCETGWKSLVRKLNVLVDHGLFSGLEAQQIRDRITMAMSIEEAVKGATFVIEAVPENLELKKSLFTRLDALCGEHVILASNTSGLSPTSIASEIRLPERVVVTHFWNPAHLIPLVEVVRGENTNDDTVKRSFDLLNEMKKKPIEVKKELPGFIGNRLQYALFREAQYLLETGAASKEDIDAAVTYSIGRRLPVTGPLQSADLGGLDVFSSISDYLFSDLSSAEESLPVLKELVKKEKLGEKTGEGFYKWDEPFSEEIQLKREKELIRYLKEDLAADHVMGGQS</sequence>
<dbReference type="InterPro" id="IPR013328">
    <property type="entry name" value="6PGD_dom2"/>
</dbReference>
<dbReference type="AlphaFoldDB" id="A0A1H0A4W3"/>
<feature type="site" description="Important for catalytic activity" evidence="11">
    <location>
        <position position="157"/>
    </location>
</feature>
<evidence type="ECO:0000256" key="6">
    <source>
        <dbReference type="ARBA" id="ARBA00022553"/>
    </source>
</evidence>
<dbReference type="EMBL" id="FNHW01000002">
    <property type="protein sequence ID" value="SDN28570.1"/>
    <property type="molecule type" value="Genomic_DNA"/>
</dbReference>
<dbReference type="PANTHER" id="PTHR48075:SF1">
    <property type="entry name" value="LAMBDA-CRYSTALLIN HOMOLOG"/>
    <property type="match status" value="1"/>
</dbReference>
<feature type="domain" description="3-hydroxyacyl-CoA dehydrogenase NAD binding" evidence="13">
    <location>
        <begin position="22"/>
        <end position="199"/>
    </location>
</feature>
<comment type="subcellular location">
    <subcellularLocation>
        <location evidence="1">Cytoplasm</location>
    </subcellularLocation>
</comment>
<evidence type="ECO:0000256" key="2">
    <source>
        <dbReference type="ARBA" id="ARBA00005086"/>
    </source>
</evidence>
<dbReference type="InterPro" id="IPR006176">
    <property type="entry name" value="3-OHacyl-CoA_DH_NAD-bd"/>
</dbReference>
<name>A0A1H0A4W3_9BACL</name>
<evidence type="ECO:0000259" key="12">
    <source>
        <dbReference type="Pfam" id="PF00725"/>
    </source>
</evidence>
<dbReference type="InterPro" id="IPR006108">
    <property type="entry name" value="3HC_DH_C"/>
</dbReference>
<dbReference type="Proteomes" id="UP000199544">
    <property type="component" value="Unassembled WGS sequence"/>
</dbReference>
<dbReference type="PROSITE" id="PS00067">
    <property type="entry name" value="3HCDH"/>
    <property type="match status" value="1"/>
</dbReference>
<dbReference type="STRING" id="459525.SAMN04488137_3925"/>
<comment type="similarity">
    <text evidence="3">Belongs to the 3-hydroxyacyl-CoA dehydrogenase family.</text>
</comment>
<keyword evidence="15" id="KW-1185">Reference proteome</keyword>
<dbReference type="SUPFAM" id="SSF51735">
    <property type="entry name" value="NAD(P)-binding Rossmann-fold domains"/>
    <property type="match status" value="1"/>
</dbReference>
<evidence type="ECO:0000313" key="15">
    <source>
        <dbReference type="Proteomes" id="UP000199544"/>
    </source>
</evidence>
<evidence type="ECO:0000256" key="10">
    <source>
        <dbReference type="ARBA" id="ARBA00042709"/>
    </source>
</evidence>
<evidence type="ECO:0000256" key="1">
    <source>
        <dbReference type="ARBA" id="ARBA00004496"/>
    </source>
</evidence>
<accession>A0A1H0A4W3</accession>
<keyword evidence="8" id="KW-0520">NAD</keyword>
<dbReference type="GO" id="GO:0005737">
    <property type="term" value="C:cytoplasm"/>
    <property type="evidence" value="ECO:0007669"/>
    <property type="project" value="UniProtKB-SubCell"/>
</dbReference>
<dbReference type="Gene3D" id="3.40.50.720">
    <property type="entry name" value="NAD(P)-binding Rossmann-like Domain"/>
    <property type="match status" value="1"/>
</dbReference>
<proteinExistence type="inferred from homology"/>
<dbReference type="Gene3D" id="1.10.1040.10">
    <property type="entry name" value="N-(1-d-carboxylethyl)-l-norvaline Dehydrogenase, domain 2"/>
    <property type="match status" value="1"/>
</dbReference>
<dbReference type="Pfam" id="PF00725">
    <property type="entry name" value="3HCDH"/>
    <property type="match status" value="1"/>
</dbReference>
<dbReference type="PIRSF" id="PIRSF000105">
    <property type="entry name" value="HCDH"/>
    <property type="match status" value="1"/>
</dbReference>
<evidence type="ECO:0000256" key="11">
    <source>
        <dbReference type="PIRSR" id="PIRSR000105-1"/>
    </source>
</evidence>
<dbReference type="GO" id="GO:0019605">
    <property type="term" value="P:butyrate metabolic process"/>
    <property type="evidence" value="ECO:0007669"/>
    <property type="project" value="UniProtKB-UniPathway"/>
</dbReference>
<evidence type="ECO:0000256" key="8">
    <source>
        <dbReference type="ARBA" id="ARBA00023027"/>
    </source>
</evidence>
<evidence type="ECO:0000256" key="7">
    <source>
        <dbReference type="ARBA" id="ARBA00023002"/>
    </source>
</evidence>
<dbReference type="UniPathway" id="UPA00863"/>
<dbReference type="PANTHER" id="PTHR48075">
    <property type="entry name" value="3-HYDROXYACYL-COA DEHYDROGENASE FAMILY PROTEIN"/>
    <property type="match status" value="1"/>
</dbReference>
<dbReference type="InterPro" id="IPR008927">
    <property type="entry name" value="6-PGluconate_DH-like_C_sf"/>
</dbReference>
<dbReference type="SUPFAM" id="SSF48179">
    <property type="entry name" value="6-phosphogluconate dehydrogenase C-terminal domain-like"/>
    <property type="match status" value="1"/>
</dbReference>
<dbReference type="GO" id="GO:0050104">
    <property type="term" value="F:L-gulonate 3-dehydrogenase activity"/>
    <property type="evidence" value="ECO:0007669"/>
    <property type="project" value="UniProtKB-EC"/>
</dbReference>
<organism evidence="14 15">
    <name type="scientific">Fictibacillus solisalsi</name>
    <dbReference type="NCBI Taxonomy" id="459525"/>
    <lineage>
        <taxon>Bacteria</taxon>
        <taxon>Bacillati</taxon>
        <taxon>Bacillota</taxon>
        <taxon>Bacilli</taxon>
        <taxon>Bacillales</taxon>
        <taxon>Fictibacillaceae</taxon>
        <taxon>Fictibacillus</taxon>
    </lineage>
</organism>
<keyword evidence="7" id="KW-0560">Oxidoreductase</keyword>
<feature type="domain" description="3-hydroxyacyl-CoA dehydrogenase C-terminal" evidence="12">
    <location>
        <begin position="204"/>
        <end position="302"/>
    </location>
</feature>
<dbReference type="OrthoDB" id="9771883at2"/>
<dbReference type="InterPro" id="IPR022694">
    <property type="entry name" value="3-OHacyl-CoA_DH"/>
</dbReference>
<keyword evidence="5" id="KW-0963">Cytoplasm</keyword>
<evidence type="ECO:0000259" key="13">
    <source>
        <dbReference type="Pfam" id="PF02737"/>
    </source>
</evidence>
<comment type="pathway">
    <text evidence="2">Lipid metabolism; butanoate metabolism.</text>
</comment>
<protein>
    <recommendedName>
        <fullName evidence="10">L-gulonate 3-dehydrogenase</fullName>
        <ecNumber evidence="9">1.1.1.45</ecNumber>
    </recommendedName>
    <alternativeName>
        <fullName evidence="10">L-gulonate 3-dehydrogenase</fullName>
    </alternativeName>
</protein>
<evidence type="ECO:0000256" key="5">
    <source>
        <dbReference type="ARBA" id="ARBA00022490"/>
    </source>
</evidence>
<dbReference type="Pfam" id="PF02737">
    <property type="entry name" value="3HCDH_N"/>
    <property type="match status" value="1"/>
</dbReference>